<dbReference type="NCBIfam" id="TIGR03696">
    <property type="entry name" value="Rhs_assc_core"/>
    <property type="match status" value="1"/>
</dbReference>
<dbReference type="Gene3D" id="3.30.10.20">
    <property type="match status" value="2"/>
</dbReference>
<dbReference type="CDD" id="cd06577">
    <property type="entry name" value="PASTA_pknB"/>
    <property type="match status" value="2"/>
</dbReference>
<dbReference type="SUPFAM" id="SSF49313">
    <property type="entry name" value="Cadherin-like"/>
    <property type="match status" value="6"/>
</dbReference>
<dbReference type="InterPro" id="IPR022409">
    <property type="entry name" value="PKD/Chitinase_dom"/>
</dbReference>
<feature type="compositionally biased region" description="Polar residues" evidence="4">
    <location>
        <begin position="4120"/>
        <end position="4140"/>
    </location>
</feature>
<dbReference type="InterPro" id="IPR011043">
    <property type="entry name" value="Gal_Oxase/kelch_b-propeller"/>
</dbReference>
<dbReference type="InterPro" id="IPR022385">
    <property type="entry name" value="Rhs_assc_core"/>
</dbReference>
<dbReference type="Pfam" id="PF24681">
    <property type="entry name" value="Kelch_KLHDC2_KLHL20_DRC7"/>
    <property type="match status" value="2"/>
</dbReference>
<dbReference type="InterPro" id="IPR040853">
    <property type="entry name" value="RapA2_cadherin-like"/>
</dbReference>
<gene>
    <name evidence="7" type="ORF">ACCAA_480002</name>
</gene>
<dbReference type="SUPFAM" id="SSF50965">
    <property type="entry name" value="Galactose oxidase, central domain"/>
    <property type="match status" value="1"/>
</dbReference>
<dbReference type="SUPFAM" id="SSF49899">
    <property type="entry name" value="Concanavalin A-like lectins/glucanases"/>
    <property type="match status" value="2"/>
</dbReference>
<evidence type="ECO:0000313" key="7">
    <source>
        <dbReference type="EMBL" id="SBT07630.1"/>
    </source>
</evidence>
<feature type="signal peptide" evidence="5">
    <location>
        <begin position="1"/>
        <end position="24"/>
    </location>
</feature>
<dbReference type="Pfam" id="PF18911">
    <property type="entry name" value="PKD_4"/>
    <property type="match status" value="3"/>
</dbReference>
<feature type="region of interest" description="Disordered" evidence="4">
    <location>
        <begin position="4105"/>
        <end position="4140"/>
    </location>
</feature>
<dbReference type="SMART" id="SM00560">
    <property type="entry name" value="LamGL"/>
    <property type="match status" value="2"/>
</dbReference>
<dbReference type="InterPro" id="IPR013320">
    <property type="entry name" value="ConA-like_dom_sf"/>
</dbReference>
<dbReference type="NCBIfam" id="TIGR01643">
    <property type="entry name" value="YD_repeat_2x"/>
    <property type="match status" value="18"/>
</dbReference>
<evidence type="ECO:0000256" key="4">
    <source>
        <dbReference type="SAM" id="MobiDB-lite"/>
    </source>
</evidence>
<dbReference type="PROSITE" id="PS51178">
    <property type="entry name" value="PASTA"/>
    <property type="match status" value="2"/>
</dbReference>
<feature type="domain" description="PASTA" evidence="6">
    <location>
        <begin position="1415"/>
        <end position="1482"/>
    </location>
</feature>
<feature type="domain" description="PASTA" evidence="6">
    <location>
        <begin position="3052"/>
        <end position="3119"/>
    </location>
</feature>
<dbReference type="Pfam" id="PF05593">
    <property type="entry name" value="RHS_repeat"/>
    <property type="match status" value="8"/>
</dbReference>
<dbReference type="InterPro" id="IPR006530">
    <property type="entry name" value="YD"/>
</dbReference>
<dbReference type="Gene3D" id="2.60.120.200">
    <property type="match status" value="2"/>
</dbReference>
<dbReference type="Gene3D" id="2.130.10.10">
    <property type="entry name" value="YVTN repeat-like/Quinoprotein amine dehydrogenase"/>
    <property type="match status" value="2"/>
</dbReference>
<evidence type="ECO:0000256" key="2">
    <source>
        <dbReference type="ARBA" id="ARBA00022737"/>
    </source>
</evidence>
<dbReference type="SMART" id="SM00635">
    <property type="entry name" value="BID_2"/>
    <property type="match status" value="2"/>
</dbReference>
<dbReference type="InterPro" id="IPR013783">
    <property type="entry name" value="Ig-like_fold"/>
</dbReference>
<keyword evidence="1 5" id="KW-0732">Signal</keyword>
<proteinExistence type="predicted"/>
<dbReference type="GO" id="GO:0004553">
    <property type="term" value="F:hydrolase activity, hydrolyzing O-glycosyl compounds"/>
    <property type="evidence" value="ECO:0007669"/>
    <property type="project" value="InterPro"/>
</dbReference>
<name>A0A1A8XR73_9PROT</name>
<dbReference type="GO" id="GO:0005509">
    <property type="term" value="F:calcium ion binding"/>
    <property type="evidence" value="ECO:0007669"/>
    <property type="project" value="InterPro"/>
</dbReference>
<dbReference type="InterPro" id="IPR015943">
    <property type="entry name" value="WD40/YVTN_repeat-like_dom_sf"/>
</dbReference>
<dbReference type="Gene3D" id="2.60.40.10">
    <property type="entry name" value="Immunoglobulins"/>
    <property type="match status" value="14"/>
</dbReference>
<accession>A0A1A8XR73</accession>
<dbReference type="NCBIfam" id="NF012211">
    <property type="entry name" value="tand_rpt_95"/>
    <property type="match status" value="1"/>
</dbReference>
<dbReference type="Pfam" id="PF25023">
    <property type="entry name" value="TEN_YD-shell"/>
    <property type="match status" value="2"/>
</dbReference>
<feature type="chain" id="PRO_5008381708" description="PASTA domain-containing protein" evidence="5">
    <location>
        <begin position="25"/>
        <end position="4715"/>
    </location>
</feature>
<dbReference type="Proteomes" id="UP000199169">
    <property type="component" value="Unassembled WGS sequence"/>
</dbReference>
<dbReference type="PANTHER" id="PTHR32305:SF15">
    <property type="entry name" value="PROTEIN RHSA-RELATED"/>
    <property type="match status" value="1"/>
</dbReference>
<dbReference type="InterPro" id="IPR006558">
    <property type="entry name" value="LamG-like"/>
</dbReference>
<dbReference type="PROSITE" id="PS00018">
    <property type="entry name" value="EF_HAND_1"/>
    <property type="match status" value="1"/>
</dbReference>
<dbReference type="Pfam" id="PF02368">
    <property type="entry name" value="Big_2"/>
    <property type="match status" value="1"/>
</dbReference>
<dbReference type="Gene3D" id="2.180.10.10">
    <property type="entry name" value="RHS repeat-associated core"/>
    <property type="match status" value="5"/>
</dbReference>
<dbReference type="SUPFAM" id="SSF49299">
    <property type="entry name" value="PKD domain"/>
    <property type="match status" value="6"/>
</dbReference>
<dbReference type="Gene3D" id="2.120.10.80">
    <property type="entry name" value="Kelch-type beta propeller"/>
    <property type="match status" value="1"/>
</dbReference>
<feature type="compositionally biased region" description="Polar residues" evidence="4">
    <location>
        <begin position="3853"/>
        <end position="3863"/>
    </location>
</feature>
<dbReference type="Pfam" id="PF22352">
    <property type="entry name" value="K319L-like_PKD"/>
    <property type="match status" value="3"/>
</dbReference>
<dbReference type="GO" id="GO:0016020">
    <property type="term" value="C:membrane"/>
    <property type="evidence" value="ECO:0007669"/>
    <property type="project" value="InterPro"/>
</dbReference>
<evidence type="ECO:0000259" key="6">
    <source>
        <dbReference type="PROSITE" id="PS51178"/>
    </source>
</evidence>
<dbReference type="SMART" id="SM00736">
    <property type="entry name" value="CADG"/>
    <property type="match status" value="6"/>
</dbReference>
<dbReference type="InterPro" id="IPR011045">
    <property type="entry name" value="N2O_reductase_N"/>
</dbReference>
<dbReference type="SUPFAM" id="SSF50974">
    <property type="entry name" value="Nitrous oxide reductase, N-terminal domain"/>
    <property type="match status" value="2"/>
</dbReference>
<evidence type="ECO:0000256" key="3">
    <source>
        <dbReference type="ARBA" id="ARBA00023157"/>
    </source>
</evidence>
<keyword evidence="2" id="KW-0677">Repeat</keyword>
<reference evidence="7 8" key="1">
    <citation type="submission" date="2016-06" db="EMBL/GenBank/DDBJ databases">
        <authorList>
            <person name="Kjaerup R.B."/>
            <person name="Dalgaard T.S."/>
            <person name="Juul-Madsen H.R."/>
        </authorList>
    </citation>
    <scope>NUCLEOTIDE SEQUENCE [LARGE SCALE GENOMIC DNA]</scope>
    <source>
        <strain evidence="7">3</strain>
    </source>
</reference>
<evidence type="ECO:0000256" key="1">
    <source>
        <dbReference type="ARBA" id="ARBA00022729"/>
    </source>
</evidence>
<dbReference type="InterPro" id="IPR031325">
    <property type="entry name" value="RHS_repeat"/>
</dbReference>
<dbReference type="InterPro" id="IPR056823">
    <property type="entry name" value="TEN-like_YD-shell"/>
</dbReference>
<feature type="compositionally biased region" description="Basic and acidic residues" evidence="4">
    <location>
        <begin position="3867"/>
        <end position="3879"/>
    </location>
</feature>
<dbReference type="SMART" id="SM00089">
    <property type="entry name" value="PKD"/>
    <property type="match status" value="9"/>
</dbReference>
<protein>
    <recommendedName>
        <fullName evidence="6">PASTA domain-containing protein</fullName>
    </recommendedName>
</protein>
<dbReference type="InterPro" id="IPR011964">
    <property type="entry name" value="YVTN_b-propeller_repeat"/>
</dbReference>
<dbReference type="InterPro" id="IPR005543">
    <property type="entry name" value="PASTA_dom"/>
</dbReference>
<dbReference type="Pfam" id="PF17963">
    <property type="entry name" value="Big_9"/>
    <property type="match status" value="1"/>
</dbReference>
<dbReference type="Pfam" id="PF03793">
    <property type="entry name" value="PASTA"/>
    <property type="match status" value="2"/>
</dbReference>
<dbReference type="Pfam" id="PF17803">
    <property type="entry name" value="Cadherin_4"/>
    <property type="match status" value="1"/>
</dbReference>
<dbReference type="InterPro" id="IPR002105">
    <property type="entry name" value="Dockerin_1_rpt"/>
</dbReference>
<dbReference type="InterPro" id="IPR015919">
    <property type="entry name" value="Cadherin-like_sf"/>
</dbReference>
<dbReference type="InterPro" id="IPR006644">
    <property type="entry name" value="Cadg"/>
</dbReference>
<dbReference type="PANTHER" id="PTHR32305">
    <property type="match status" value="1"/>
</dbReference>
<dbReference type="Pfam" id="PF05345">
    <property type="entry name" value="He_PIG"/>
    <property type="match status" value="6"/>
</dbReference>
<keyword evidence="8" id="KW-1185">Reference proteome</keyword>
<dbReference type="SMART" id="SM00740">
    <property type="entry name" value="PASTA"/>
    <property type="match status" value="2"/>
</dbReference>
<evidence type="ECO:0000313" key="8">
    <source>
        <dbReference type="Proteomes" id="UP000199169"/>
    </source>
</evidence>
<dbReference type="InterPro" id="IPR035986">
    <property type="entry name" value="PKD_dom_sf"/>
</dbReference>
<feature type="region of interest" description="Disordered" evidence="4">
    <location>
        <begin position="4570"/>
        <end position="4591"/>
    </location>
</feature>
<dbReference type="NCBIfam" id="TIGR02276">
    <property type="entry name" value="beta_rpt_yvtn"/>
    <property type="match status" value="3"/>
</dbReference>
<dbReference type="PROSITE" id="PS00448">
    <property type="entry name" value="CLOS_CELLULOSOME_RPT"/>
    <property type="match status" value="1"/>
</dbReference>
<feature type="region of interest" description="Disordered" evidence="4">
    <location>
        <begin position="3853"/>
        <end position="3882"/>
    </location>
</feature>
<dbReference type="InterPro" id="IPR015915">
    <property type="entry name" value="Kelch-typ_b-propeller"/>
</dbReference>
<dbReference type="InterPro" id="IPR018247">
    <property type="entry name" value="EF_Hand_1_Ca_BS"/>
</dbReference>
<dbReference type="RefSeq" id="WP_186407795.1">
    <property type="nucleotide sequence ID" value="NZ_FLQX01000125.1"/>
</dbReference>
<dbReference type="EMBL" id="FLQX01000125">
    <property type="protein sequence ID" value="SBT07630.1"/>
    <property type="molecule type" value="Genomic_DNA"/>
</dbReference>
<organism evidence="7 8">
    <name type="scientific">Candidatus Accumulibacter aalborgensis</name>
    <dbReference type="NCBI Taxonomy" id="1860102"/>
    <lineage>
        <taxon>Bacteria</taxon>
        <taxon>Pseudomonadati</taxon>
        <taxon>Pseudomonadota</taxon>
        <taxon>Betaproteobacteria</taxon>
        <taxon>Candidatus Accumulibacter</taxon>
    </lineage>
</organism>
<dbReference type="InterPro" id="IPR003343">
    <property type="entry name" value="Big_2"/>
</dbReference>
<dbReference type="InterPro" id="IPR008964">
    <property type="entry name" value="Invasin/intimin_cell_adhesion"/>
</dbReference>
<evidence type="ECO:0000256" key="5">
    <source>
        <dbReference type="SAM" id="SignalP"/>
    </source>
</evidence>
<dbReference type="Gene3D" id="2.60.40.1080">
    <property type="match status" value="1"/>
</dbReference>
<dbReference type="Pfam" id="PF13385">
    <property type="entry name" value="Laminin_G_3"/>
    <property type="match status" value="2"/>
</dbReference>
<dbReference type="InterPro" id="IPR050708">
    <property type="entry name" value="T6SS_VgrG/RHS"/>
</dbReference>
<dbReference type="STRING" id="1860102.ACCAA_480002"/>
<dbReference type="GO" id="GO:0000272">
    <property type="term" value="P:polysaccharide catabolic process"/>
    <property type="evidence" value="ECO:0007669"/>
    <property type="project" value="InterPro"/>
</dbReference>
<dbReference type="InterPro" id="IPR000601">
    <property type="entry name" value="PKD_dom"/>
</dbReference>
<dbReference type="SUPFAM" id="SSF49373">
    <property type="entry name" value="Invasin/intimin cell-adhesion fragments"/>
    <property type="match status" value="1"/>
</dbReference>
<keyword evidence="3" id="KW-1015">Disulfide bond</keyword>
<sequence length="4715" mass="492000">MFRSAKHWVWLILCWLVLAGQVWAMPCDVDNDGDIDLDDLNLIQKAILARAKVSGANDPRDADGNGVINSIDGRLCALRCTRAKCSTVNQAPFANAGPDQSVKVGDLVVLSGAASSDPDGDALRYTWTFNNRPLGSLASLIEAATVAPRFTADRPGQYLIQLIVSDGKLSSVPDTVVISTENSRPIANAGPDQSVRVGTLVMLNGGRSTDVDGDPLTYTWRLASVPPGSGATLGNPDSVNPTLLIDQPGSYLIALTVSDGKLVSLPATVAVTTENSPPVANPGPNQSIPLGAVITLDGSRSSDVDGDPLTFRWSLLARPSGSAAVLSNANSVHPGFTADLPGTYVAQLMVNDGTADSAPASVTLTTANAAPMADAGPDQTVPLGSLVTLDGSASRDPEGAVLTLTWSLIGKPPGSSASLTGSNTFNPAFTADRPGNYIAQLIVSDGQLASAPDTVTISTANSRPVADAGTPQSVAAGVPVSLDGSASRDADGDALTFAWSLTTLPPGSHAVMTGADLVNPGFVPDLPGTYIAQLIVSDGQLSSLPVTVVISVSAANRKPVAVAEAIPTKTTVGSSVVLRGTASSDPDGDPLTWSWSIALRPGGSNASIVSPTAAQTSFVPDVPGVYTIQLIVRDGKIDSVPALVVVEALAANHPPVITSTALTTATIGQPYSYPVVASDPDVGDVLTWSLVTAPSGMSIDAASGLITWTPSEAQVASQAVSVRVTDQGGLPATQDFTILVAQPNHPPLITFAGFAPQWTQLVPTGTAPVPRYAGSLYTYDEVTDRLIIFGGQDAITVQLNEVWVLSHASGLTGTPAWTKLEPTGSAPSPRPHFASAYDATANRLIVYGGCTGFCSPLSDAWVLTHANGLGGQPEWLPLPASNALAYGVGGYDPISNRLVVFGGSTAGKGSDTTDVKVLLDANGIGDPRWLTLSPEGARPPVRGHSQPGVYDPLSNVLIVFGGQSTASSSYNYNDVWVLSNANGLGGVPIWTQLSPAGLAPIPRAHHTMAYDPNSNRLIVFGGYDGVQDSRLNDTWVLTQANGQGGTSEWIKLTSGATPAVASSPTAGYMKSSNRLIVALGISTAEAVLNDVWVLANASGNCTAGQPCTFKVTASDPDIGDTLRHSLDAAPPGMAIDAASGAIAWTPAIAQIGNHAVTVRVTDRGGLFTTQTLTATVAAVAVPNVVGLAPEWAESFITAADLSVGTKTSQGGAVTLNFDSLPSRQGWNFDGHTGGTEAMFSVADGVLKQNTSGGGDVFAMYELKAVDPRLPFQLATRIRVLEGPFVGVGLYAETDNEIFSFHLNPHEVLINGTSWTTVSTQDNTVFHDYLLERQGSDRYSLLVDGTTRLQDRSPISSPGTPHARLLLLGDPTITGGNARAEYALYKFTQPRVVGQNPPAGTLVPNKTAVDLTIVDGPATETVPNVIGLSQAVAEAAIVTANLKLGGVTSAPHPTIPAGQVSDQSPLPNIHVPKDTPVAIVMSTGPPAPVNVAPVITSTPLTAATVSQPYAYQVTASDANVGDVLTFSLPTAPAGMTINATTGLIAWTPTLAQLGSHSVTVRVTDAAGLFAEQSFTIAARVTNGGPVAVAGLLNAPGLPACVAPPAGLVSWYPGDGNSADIVGPNSPNSTIGNPQFVAGKVGQGIKFDGSTALIAPDDPSVNFGKNDSFTIDAWVRVDGQGGDNAANSVVDKLGPRVDGTRGGYVLDVLNPPFNPTGTWSFHFGLLQDHAANIGQDVFAKPVAYGEFHFVAVTVDRSGQTVSMYMDGVLQQQLSVEHVGDLLTTSRLFIGHQNLDWPGFNPMRPLKGVLDEAEIFNRALSQAEIQSLYLAGSAGKCKLRVGDTVRLDGTRSSDPDADALAYRWTLLARPADSTAALDNANAAQPTFVADRQGSYRLQLVVNDGVTDSAPSEISIAVMEGNRPPIALDDNYPVKLGQTLAVPAPGVMANDYDPDGNPLAAAKLSDPANGSLVFNSDGSFNYTPNPGVFGPGASAHALIGTTFMPGQPKSIDINPQTNRIYVTNLFAGTLAVIDGATGKVIALPTTNHSHIEEVAANLVTNRLYVTGTAINNYTSSSVQSNEVTVIDGATSTRIAAIPVGNQPGHLAVNAATNRIYVANVAGGSVSVIDGTSNAVLATVPVGREPRQVRVDARTNRIYALSTLDSNVTVIDGASNAVVATVPVGAGARFMAVDAEFERLHVVNGTDNTLTVIDTTLNAAIDTVTVGSGPTAIALHPTIDRLYVANGTGNSVSVLDRHSRANLGTLPVGTSPQSITVNPFSNRVYVANAGDNTVSVIDPATTTVSATVGVGRNPQMLAVNPLSDRLYTADADSHSVSVVHVGDRFAYKVNDGTTDSNAATVTVVIEPTSIPPVAASDRYTAQAGVLLTVPVPGVLGNDGDVAGKALSAVLIAGPAGGTLALNANGSFTYLPRNDFVGIDTFTYRASNGAEQSNVATVRVDVTGNRAPVITSTAVTSAMATQPYAYTVTATDPNPSDTLTFLLPTAPAGMSINATTGLITWTPTLAQVGIHPVTIRVTDQGGLFAEQGFTITVTAPGPGNQPPVITSTAPTAATAGTPYTYAVTATDPNPSDTLTYSLTTAPAGMTIAATTGLIQWTPTAEQAGDHPVEVKVQDSGGLFATQPFTLTVSATAVCVPPPAGLVSWWPGDGNTLDRAAANDGLAENGATFAAGLVGQAFRFDGVDDVIRVASSRTVSFGGAFTVEFWFNPTTAIGTSTPNQVLLAKGRYLEGSFNAPVAIQVLGGDGRLLVRMPPTPALVSTTTTWPAGTWQHVALSWDGARYRLYVNGIEEAGLDNAFSIIDSSDPITLGNADGFAAAGFAGLLDEPTLYNRALTPAEIATLHAARDLGKCTAGYSRADAGADQAVEVGATVTLDGSASRAFDGAPLTYQWTLTTRPADSAALLANPTTVSPTFIADKAGSYALELIVSNAGRASAPDSVSITAARVNHAPTISSTPITAATAGSAYTYPVAASDPDAGDTLTFSLPVAPAGMSINSASGLIQWTPTTGQIGSHNVTLRVQDPGGLFAPQSFVIVVVAAPVPVSVPNVVGQEQSSAQSAITAAALTVGTVTLAASETVPAGRVISQNPTAGTVVNSGSAVALVVSSGPAGPALASIRVTPIKLLILTGQSQAFVATGILANGSSLPLTSGLTWASSNPAVASIDSAGVVSALAEGSTTISVSQSGVTGSTTLNVAQAVADGTLPVAQITSPADGASVAAAVAIVGTASDANFLKYVIEIAPFETGVFSTLAVGTAPVSNGTLATLDPTTLVNDIYVVRLTVVDRADNRTQTEITLQLTRDKKVGNFTLAFQDVNVPMAGIPISVVRSYDSRDKTKGDFGIGWRLDVQSLRLRVVGVHGQGWEQVRTGDTLNRLYTLVPRGVHKVAITLPDGKVEEFDLALSPTSQRFVPIEVTDAVYAPRPLTRGSLRALGETRLVTFGATGPLDLLTESGLEVFNPEEFEYTTPEGQVIVLSRSAGVKQIRDRSGNTVSFAPGGITHSAGKSIVFNRDAQNRITTVTDPQGNVQSYAYDINGDLASHTDGEGRRTSFLYNYDHGLIEIQDPRGIHPIRNDYDEAGRLIRTTDAYGKAITYTHDLGANREVITDRLGNATVHVYDDLGNVTQTADALGGVTNRSYDARGNTLSEQDPLGRTRTYTYDGQDNRLTETDALGKTTAYSYNGNRQVLTVTDALGRTTSNAYDGAGNLTSTTDPAGQVTSYTYDARGLQLTRSDPLGNLMRYAYDAAGNLISETDALGRVTNYTYDANGNRLTQTTSRTTASGLETLVTTFAYDKANHLTQTTHPDGSLTRVAYNAIGKQSITTDALGRETKFDYDDMGRLTRTTYPDASSESSVYDAEGRRTGSTDRAGRTTTSTYDALGRLTATTYPDSTGSSTAYDAAGQVLTSTDARGNATSYVYDGAGRRAQVIDALGQATTFSYDDLGNQTRVTDANGNAVAFTYDANNRRTRTTYADSTFDQVSYDALGRQTAKTDQAGKTIQFAYDALGRLIRVTDALGQVTSYSYDEQGNQLTQTDGEGRSTSFAYDTMGRRTKRTLPLGQTEQMSYDADGNLRTKTDFNGRTTSYTYDSVNRLLRKTPDASLGQPPVVFSYTPSGQRASMQDASGSTTYSYDNRDRLLSKTTPQGALSYSYDAAGNLTSIHSNHAGGAAMDYSYDQRNRLASVTDAEGRVTTYGYDAVGNLAGFLYPNGVQTTYTYNPLNRLTNVTGARGATTIAGYTYTLGPAGNRTAVTEANGRRVDYTYDDLYRLKSETISADPAGPNGAIGYTYDKVGNRLTRISTVAGITDQSFEYDFNDRLGGEGYDDNGNTLTSGSKTFGYDFENHLTSADGGVSFVYNGDGIRVAKSAGGVTTGFLVDDRNPTGYAQVLEEVVGGALERSYTYGLKLVSQKQASGVSFYGYDGHGSVRYLTDASGAVTDTYSYEAFGNVVLNVGTTSNGYYYRAEALDANASAYYLRARYYDPATSRFRTTDPAEGDSSDPASFHRYQYATNDPQSNLDPSGTTTLADLSVRDVGLPFVALAGWQAPRGLSEILSKTRTATECRNCPTSSGPHPKLESRAPIGGPPNITIVLSVGGPETGGGTDPECHVNLTAQSEPDNGGYLNTNYHVAFPFGSYYKATPQGKQGTSEEIFFGSSAITVTETISWLVVDQFVRKTYRPKSQDKARLRLQQVLSIAALPRINALKDYW</sequence>